<reference evidence="2 3" key="1">
    <citation type="submission" date="2015-01" db="EMBL/GenBank/DDBJ databases">
        <title>Rufibacter sp./DG31D/ whole genome sequencing.</title>
        <authorList>
            <person name="Kim M.K."/>
            <person name="Srinivasan S."/>
            <person name="Lee J.-J."/>
        </authorList>
    </citation>
    <scope>NUCLEOTIDE SEQUENCE [LARGE SCALE GENOMIC DNA]</scope>
    <source>
        <strain evidence="2 3">DG31D</strain>
    </source>
</reference>
<evidence type="ECO:0000256" key="1">
    <source>
        <dbReference type="SAM" id="MobiDB-lite"/>
    </source>
</evidence>
<proteinExistence type="predicted"/>
<keyword evidence="3" id="KW-1185">Reference proteome</keyword>
<organism evidence="2 3">
    <name type="scientific">Rufibacter radiotolerans</name>
    <dbReference type="NCBI Taxonomy" id="1379910"/>
    <lineage>
        <taxon>Bacteria</taxon>
        <taxon>Pseudomonadati</taxon>
        <taxon>Bacteroidota</taxon>
        <taxon>Cytophagia</taxon>
        <taxon>Cytophagales</taxon>
        <taxon>Hymenobacteraceae</taxon>
        <taxon>Rufibacter</taxon>
    </lineage>
</organism>
<gene>
    <name evidence="2" type="ORF">TH63_07625</name>
</gene>
<dbReference type="KEGG" id="ruf:TH63_07625"/>
<feature type="compositionally biased region" description="Low complexity" evidence="1">
    <location>
        <begin position="37"/>
        <end position="46"/>
    </location>
</feature>
<name>A0A0H4W547_9BACT</name>
<protein>
    <submittedName>
        <fullName evidence="2">Uncharacterized protein</fullName>
    </submittedName>
</protein>
<feature type="region of interest" description="Disordered" evidence="1">
    <location>
        <begin position="14"/>
        <end position="46"/>
    </location>
</feature>
<dbReference type="AlphaFoldDB" id="A0A0H4W547"/>
<evidence type="ECO:0000313" key="3">
    <source>
        <dbReference type="Proteomes" id="UP000036458"/>
    </source>
</evidence>
<dbReference type="PATRIC" id="fig|1379910.4.peg.1667"/>
<sequence>MALVFTGCYKKETKLEESTPQVTQDQGKPEPKPNTPAAKAPVESAPAATASTVDVNLYLEISNGMKGFIPPPAPDKQPTAFQTRLNQLISEIQDGRYVKSKRYYLAKENNQGKPVLDSVSYTTLKNTISSGIKADVRGTPLPDMLEAALAKSLQRNAVSIIISDFIHGPDPRNPGQFISLDSDIRSSLKAAEQKNQVVAVLGATSPFYGTYHPAVKKPAVSRVLQGEEIPYYIWIIGNQQEVQVVMNKILRNLPAQQAYFGFQYKTVPYSAVLKAAAFKPMGLVYCTSRTAQACTSVNLRPEPKEPVQFTIGLDLSQLPASMKDAGYLKQHLKLTTTGAKASLGTVIAANEETRAVPELSQFTHFVKVNVPALTASIGALTLALPQVSPAWVGNWSTENDNNPAAAPKKTYQFSKIIQGVQALYRDQNQNVLSVTMKFNKENN</sequence>
<dbReference type="Proteomes" id="UP000036458">
    <property type="component" value="Chromosome"/>
</dbReference>
<dbReference type="EMBL" id="CP010777">
    <property type="protein sequence ID" value="AKQ45546.1"/>
    <property type="molecule type" value="Genomic_DNA"/>
</dbReference>
<dbReference type="STRING" id="1379910.TH63_07625"/>
<evidence type="ECO:0000313" key="2">
    <source>
        <dbReference type="EMBL" id="AKQ45546.1"/>
    </source>
</evidence>
<accession>A0A0H4W547</accession>